<comment type="caution">
    <text evidence="1">The sequence shown here is derived from an EMBL/GenBank/DDBJ whole genome shotgun (WGS) entry which is preliminary data.</text>
</comment>
<dbReference type="AlphaFoldDB" id="A0A151XY28"/>
<reference evidence="1 2" key="1">
    <citation type="submission" date="2016-03" db="EMBL/GenBank/DDBJ databases">
        <title>Acinetobacter genomospecies 28 strain ANC 4149.</title>
        <authorList>
            <person name="Radolfova-Krizova L."/>
            <person name="Nemec A."/>
        </authorList>
    </citation>
    <scope>NUCLEOTIDE SEQUENCE [LARGE SCALE GENOMIC DNA]</scope>
    <source>
        <strain evidence="1 2">ANC 4149</strain>
    </source>
</reference>
<dbReference type="STRING" id="1806892.AZH43_17390"/>
<sequence length="249" mass="28854">MPRIFIILTAATVIIFGGMFYQYRAQQKELGQLHAYQTVLLEKTEQIFDQAKDPSTQISVDTRDPRLQGDYQVMANFVLTQMIQSAEARNAYIRELKALGWDQFLAIDRLSRDKKQGYKETEAMLKSVHAAADAYAVKTQQFEKNSLEQAKNLPIKSRYRHQLTQSLKDSQHSDDAHVLFELEKQSLAKADAIFAVLKNNKWEKRGHTFMFYDDAPLEQFNALYKEILALNQQMKQVSLQNREEIAEKL</sequence>
<proteinExistence type="predicted"/>
<evidence type="ECO:0000313" key="1">
    <source>
        <dbReference type="EMBL" id="KYQ70720.1"/>
    </source>
</evidence>
<name>A0A151XY28_9GAMM</name>
<gene>
    <name evidence="1" type="ORF">AZH43_17390</name>
</gene>
<dbReference type="RefSeq" id="WP_067671750.1">
    <property type="nucleotide sequence ID" value="NZ_CBCSIK010000003.1"/>
</dbReference>
<dbReference type="Proteomes" id="UP000076276">
    <property type="component" value="Unassembled WGS sequence"/>
</dbReference>
<accession>A0A151XY28</accession>
<dbReference type="OrthoDB" id="6709247at2"/>
<protein>
    <submittedName>
        <fullName evidence="1">Uncharacterized protein</fullName>
    </submittedName>
</protein>
<organism evidence="1 2">
    <name type="scientific">Acinetobacter pragensis</name>
    <dbReference type="NCBI Taxonomy" id="1806892"/>
    <lineage>
        <taxon>Bacteria</taxon>
        <taxon>Pseudomonadati</taxon>
        <taxon>Pseudomonadota</taxon>
        <taxon>Gammaproteobacteria</taxon>
        <taxon>Moraxellales</taxon>
        <taxon>Moraxellaceae</taxon>
        <taxon>Acinetobacter</taxon>
    </lineage>
</organism>
<evidence type="ECO:0000313" key="2">
    <source>
        <dbReference type="Proteomes" id="UP000076276"/>
    </source>
</evidence>
<dbReference type="EMBL" id="LUAW01000046">
    <property type="protein sequence ID" value="KYQ70720.1"/>
    <property type="molecule type" value="Genomic_DNA"/>
</dbReference>
<keyword evidence="2" id="KW-1185">Reference proteome</keyword>